<comment type="caution">
    <text evidence="2">The sequence shown here is derived from an EMBL/GenBank/DDBJ whole genome shotgun (WGS) entry which is preliminary data.</text>
</comment>
<keyword evidence="3" id="KW-1185">Reference proteome</keyword>
<sequence>MFGDELVRHDGLGDDCVAPCCAVCQAPYSPTTCLFKCGDCGQFLQCKACCLTRHELTPLHVIKEWNGHFWAETSLEVLGHGGFPCVFPDQQVYKMTVIDAPIIHQIRLLRNAWYPAMVTDPATCAIFKTLEAFRLYNVVGNMNVNDFVNAMEQVTDATASTGMKWLPDRYKQVQRMTRQYAFLKRIKRAGRFHDAAGVDATELRECAVRCWTCPQDGRNLPPDWRNVDPAFRFLYMLLLAVDANFKLKNRIRANEIDDPPLGPGWSYWVEPQCYKRHLKSYVAEKDMSTCIAFAALLQKDTRMTTGLCASGVGGCVCARHECVRPNGIRDLRKGERYVSCRLVLDAS</sequence>
<dbReference type="AlphaFoldDB" id="A0AAD7I515"/>
<protein>
    <recommendedName>
        <fullName evidence="1">CxC2-like cysteine cluster KDZ transposase-associated domain-containing protein</fullName>
    </recommendedName>
</protein>
<evidence type="ECO:0000259" key="1">
    <source>
        <dbReference type="Pfam" id="PF18803"/>
    </source>
</evidence>
<evidence type="ECO:0000313" key="2">
    <source>
        <dbReference type="EMBL" id="KAJ7735256.1"/>
    </source>
</evidence>
<gene>
    <name evidence="2" type="ORF">DFH07DRAFT_753979</name>
</gene>
<dbReference type="EMBL" id="JARJLG010000156">
    <property type="protein sequence ID" value="KAJ7735256.1"/>
    <property type="molecule type" value="Genomic_DNA"/>
</dbReference>
<dbReference type="Pfam" id="PF18758">
    <property type="entry name" value="KDZ"/>
    <property type="match status" value="1"/>
</dbReference>
<dbReference type="InterPro" id="IPR040521">
    <property type="entry name" value="KDZ"/>
</dbReference>
<dbReference type="Pfam" id="PF18803">
    <property type="entry name" value="CxC2"/>
    <property type="match status" value="1"/>
</dbReference>
<feature type="domain" description="CxC2-like cysteine cluster KDZ transposase-associated" evidence="1">
    <location>
        <begin position="105"/>
        <end position="158"/>
    </location>
</feature>
<evidence type="ECO:0000313" key="3">
    <source>
        <dbReference type="Proteomes" id="UP001215280"/>
    </source>
</evidence>
<accession>A0AAD7I515</accession>
<dbReference type="Proteomes" id="UP001215280">
    <property type="component" value="Unassembled WGS sequence"/>
</dbReference>
<proteinExistence type="predicted"/>
<organism evidence="2 3">
    <name type="scientific">Mycena maculata</name>
    <dbReference type="NCBI Taxonomy" id="230809"/>
    <lineage>
        <taxon>Eukaryota</taxon>
        <taxon>Fungi</taxon>
        <taxon>Dikarya</taxon>
        <taxon>Basidiomycota</taxon>
        <taxon>Agaricomycotina</taxon>
        <taxon>Agaricomycetes</taxon>
        <taxon>Agaricomycetidae</taxon>
        <taxon>Agaricales</taxon>
        <taxon>Marasmiineae</taxon>
        <taxon>Mycenaceae</taxon>
        <taxon>Mycena</taxon>
    </lineage>
</organism>
<name>A0AAD7I515_9AGAR</name>
<dbReference type="InterPro" id="IPR041457">
    <property type="entry name" value="CxC2_KDZ-assoc"/>
</dbReference>
<reference evidence="2" key="1">
    <citation type="submission" date="2023-03" db="EMBL/GenBank/DDBJ databases">
        <title>Massive genome expansion in bonnet fungi (Mycena s.s.) driven by repeated elements and novel gene families across ecological guilds.</title>
        <authorList>
            <consortium name="Lawrence Berkeley National Laboratory"/>
            <person name="Harder C.B."/>
            <person name="Miyauchi S."/>
            <person name="Viragh M."/>
            <person name="Kuo A."/>
            <person name="Thoen E."/>
            <person name="Andreopoulos B."/>
            <person name="Lu D."/>
            <person name="Skrede I."/>
            <person name="Drula E."/>
            <person name="Henrissat B."/>
            <person name="Morin E."/>
            <person name="Kohler A."/>
            <person name="Barry K."/>
            <person name="LaButti K."/>
            <person name="Morin E."/>
            <person name="Salamov A."/>
            <person name="Lipzen A."/>
            <person name="Mereny Z."/>
            <person name="Hegedus B."/>
            <person name="Baldrian P."/>
            <person name="Stursova M."/>
            <person name="Weitz H."/>
            <person name="Taylor A."/>
            <person name="Grigoriev I.V."/>
            <person name="Nagy L.G."/>
            <person name="Martin F."/>
            <person name="Kauserud H."/>
        </authorList>
    </citation>
    <scope>NUCLEOTIDE SEQUENCE</scope>
    <source>
        <strain evidence="2">CBHHK188m</strain>
    </source>
</reference>